<dbReference type="AlphaFoldDB" id="N4W8I5"/>
<dbReference type="OrthoDB" id="9811097at2"/>
<dbReference type="STRING" id="1308866.J416_15652"/>
<dbReference type="eggNOG" id="COG1961">
    <property type="taxonomic scope" value="Bacteria"/>
</dbReference>
<protein>
    <submittedName>
        <fullName evidence="3">Recombinase</fullName>
    </submittedName>
</protein>
<dbReference type="InterPro" id="IPR025827">
    <property type="entry name" value="Zn_ribbon_recom_dom"/>
</dbReference>
<feature type="coiled-coil region" evidence="1">
    <location>
        <begin position="69"/>
        <end position="104"/>
    </location>
</feature>
<keyword evidence="4" id="KW-1185">Reference proteome</keyword>
<name>N4W8I5_9BACI</name>
<evidence type="ECO:0000313" key="3">
    <source>
        <dbReference type="EMBL" id="ENH95524.1"/>
    </source>
</evidence>
<accession>N4W8I5</accession>
<gene>
    <name evidence="3" type="ORF">J416_15652</name>
</gene>
<reference evidence="3 4" key="1">
    <citation type="submission" date="2013-03" db="EMBL/GenBank/DDBJ databases">
        <title>Draft genome sequence of Gracibacillus halophilus YIM-C55.5, a moderately halophilic and thermophilic organism from the Xiaochaidamu salt lake.</title>
        <authorList>
            <person name="Sugumar T."/>
            <person name="Polireddy D.R."/>
            <person name="Antony A."/>
            <person name="Madhava Y.R."/>
            <person name="Sivakumar N."/>
        </authorList>
    </citation>
    <scope>NUCLEOTIDE SEQUENCE [LARGE SCALE GENOMIC DNA]</scope>
    <source>
        <strain evidence="3 4">YIM-C55.5</strain>
    </source>
</reference>
<feature type="domain" description="Recombinase zinc beta ribbon" evidence="2">
    <location>
        <begin position="6"/>
        <end position="61"/>
    </location>
</feature>
<organism evidence="3 4">
    <name type="scientific">Gracilibacillus halophilus YIM-C55.5</name>
    <dbReference type="NCBI Taxonomy" id="1308866"/>
    <lineage>
        <taxon>Bacteria</taxon>
        <taxon>Bacillati</taxon>
        <taxon>Bacillota</taxon>
        <taxon>Bacilli</taxon>
        <taxon>Bacillales</taxon>
        <taxon>Bacillaceae</taxon>
        <taxon>Gracilibacillus</taxon>
    </lineage>
</organism>
<dbReference type="EMBL" id="APML01000098">
    <property type="protein sequence ID" value="ENH95524.1"/>
    <property type="molecule type" value="Genomic_DNA"/>
</dbReference>
<evidence type="ECO:0000256" key="1">
    <source>
        <dbReference type="SAM" id="Coils"/>
    </source>
</evidence>
<keyword evidence="1" id="KW-0175">Coiled coil</keyword>
<dbReference type="RefSeq" id="WP_003475383.1">
    <property type="nucleotide sequence ID" value="NZ_APML01000098.1"/>
</dbReference>
<evidence type="ECO:0000313" key="4">
    <source>
        <dbReference type="Proteomes" id="UP000012283"/>
    </source>
</evidence>
<evidence type="ECO:0000259" key="2">
    <source>
        <dbReference type="Pfam" id="PF13408"/>
    </source>
</evidence>
<dbReference type="PATRIC" id="fig|1308866.3.peg.3148"/>
<sequence>MTDTHLFTNHMYCSDCGKGMWYRQNRHGYICGFYAKHGTIACTNHAIKEQDLKNVILRRIKNMAEFIHEQGLESKLRNLDQRHAEHSQEELQEINEKLAGHLEKSVSTFIY</sequence>
<proteinExistence type="predicted"/>
<comment type="caution">
    <text evidence="3">The sequence shown here is derived from an EMBL/GenBank/DDBJ whole genome shotgun (WGS) entry which is preliminary data.</text>
</comment>
<dbReference type="Pfam" id="PF13408">
    <property type="entry name" value="Zn_ribbon_recom"/>
    <property type="match status" value="1"/>
</dbReference>
<dbReference type="Proteomes" id="UP000012283">
    <property type="component" value="Unassembled WGS sequence"/>
</dbReference>